<dbReference type="EMBL" id="JAGGKG010000030">
    <property type="protein sequence ID" value="MBP1907638.1"/>
    <property type="molecule type" value="Genomic_DNA"/>
</dbReference>
<keyword evidence="3" id="KW-0805">Transcription regulation</keyword>
<dbReference type="InterPro" id="IPR016032">
    <property type="entry name" value="Sig_transdc_resp-reg_C-effctor"/>
</dbReference>
<evidence type="ECO:0000256" key="2">
    <source>
        <dbReference type="ARBA" id="ARBA00023012"/>
    </source>
</evidence>
<dbReference type="RefSeq" id="WP_210091211.1">
    <property type="nucleotide sequence ID" value="NZ_JAGGKG010000030.1"/>
</dbReference>
<name>A0ABS4FYI3_9BACL</name>
<proteinExistence type="predicted"/>
<dbReference type="CDD" id="cd00383">
    <property type="entry name" value="trans_reg_C"/>
    <property type="match status" value="1"/>
</dbReference>
<dbReference type="InterPro" id="IPR036388">
    <property type="entry name" value="WH-like_DNA-bd_sf"/>
</dbReference>
<feature type="domain" description="OmpR/PhoB-type" evidence="9">
    <location>
        <begin position="154"/>
        <end position="253"/>
    </location>
</feature>
<evidence type="ECO:0000256" key="7">
    <source>
        <dbReference type="PROSITE-ProRule" id="PRU01091"/>
    </source>
</evidence>
<dbReference type="Pfam" id="PF00486">
    <property type="entry name" value="Trans_reg_C"/>
    <property type="match status" value="1"/>
</dbReference>
<feature type="modified residue" description="4-aspartylphosphate" evidence="6">
    <location>
        <position position="55"/>
    </location>
</feature>
<dbReference type="Gene3D" id="3.40.50.2300">
    <property type="match status" value="1"/>
</dbReference>
<protein>
    <submittedName>
        <fullName evidence="10">DNA-binding response OmpR family regulator</fullName>
    </submittedName>
</protein>
<organism evidence="10 11">
    <name type="scientific">Paenibacillus turicensis</name>
    <dbReference type="NCBI Taxonomy" id="160487"/>
    <lineage>
        <taxon>Bacteria</taxon>
        <taxon>Bacillati</taxon>
        <taxon>Bacillota</taxon>
        <taxon>Bacilli</taxon>
        <taxon>Bacillales</taxon>
        <taxon>Paenibacillaceae</taxon>
        <taxon>Paenibacillus</taxon>
    </lineage>
</organism>
<dbReference type="GO" id="GO:0003677">
    <property type="term" value="F:DNA binding"/>
    <property type="evidence" value="ECO:0007669"/>
    <property type="project" value="UniProtKB-KW"/>
</dbReference>
<evidence type="ECO:0000259" key="8">
    <source>
        <dbReference type="PROSITE" id="PS50110"/>
    </source>
</evidence>
<dbReference type="InterPro" id="IPR011006">
    <property type="entry name" value="CheY-like_superfamily"/>
</dbReference>
<dbReference type="SUPFAM" id="SSF46894">
    <property type="entry name" value="C-terminal effector domain of the bipartite response regulators"/>
    <property type="match status" value="1"/>
</dbReference>
<dbReference type="InterPro" id="IPR039420">
    <property type="entry name" value="WalR-like"/>
</dbReference>
<evidence type="ECO:0000313" key="10">
    <source>
        <dbReference type="EMBL" id="MBP1907638.1"/>
    </source>
</evidence>
<dbReference type="PROSITE" id="PS50110">
    <property type="entry name" value="RESPONSE_REGULATORY"/>
    <property type="match status" value="1"/>
</dbReference>
<dbReference type="SUPFAM" id="SSF52172">
    <property type="entry name" value="CheY-like"/>
    <property type="match status" value="1"/>
</dbReference>
<dbReference type="InterPro" id="IPR001867">
    <property type="entry name" value="OmpR/PhoB-type_DNA-bd"/>
</dbReference>
<dbReference type="PANTHER" id="PTHR48111:SF52">
    <property type="entry name" value="TRANSCRIPTIONAL REGULATORY PROTEIN YVRH"/>
    <property type="match status" value="1"/>
</dbReference>
<dbReference type="Proteomes" id="UP001519272">
    <property type="component" value="Unassembled WGS sequence"/>
</dbReference>
<dbReference type="Gene3D" id="6.10.250.690">
    <property type="match status" value="1"/>
</dbReference>
<dbReference type="InterPro" id="IPR001789">
    <property type="entry name" value="Sig_transdc_resp-reg_receiver"/>
</dbReference>
<evidence type="ECO:0000256" key="1">
    <source>
        <dbReference type="ARBA" id="ARBA00022553"/>
    </source>
</evidence>
<evidence type="ECO:0000256" key="3">
    <source>
        <dbReference type="ARBA" id="ARBA00023015"/>
    </source>
</evidence>
<comment type="caution">
    <text evidence="10">The sequence shown here is derived from an EMBL/GenBank/DDBJ whole genome shotgun (WGS) entry which is preliminary data.</text>
</comment>
<gene>
    <name evidence="10" type="ORF">J2Z32_004318</name>
</gene>
<dbReference type="PROSITE" id="PS51755">
    <property type="entry name" value="OMPR_PHOB"/>
    <property type="match status" value="1"/>
</dbReference>
<keyword evidence="2" id="KW-0902">Two-component regulatory system</keyword>
<reference evidence="10 11" key="1">
    <citation type="submission" date="2021-03" db="EMBL/GenBank/DDBJ databases">
        <title>Genomic Encyclopedia of Type Strains, Phase IV (KMG-IV): sequencing the most valuable type-strain genomes for metagenomic binning, comparative biology and taxonomic classification.</title>
        <authorList>
            <person name="Goeker M."/>
        </authorList>
    </citation>
    <scope>NUCLEOTIDE SEQUENCE [LARGE SCALE GENOMIC DNA]</scope>
    <source>
        <strain evidence="10 11">DSM 14349</strain>
    </source>
</reference>
<keyword evidence="4 7" id="KW-0238">DNA-binding</keyword>
<feature type="DNA-binding region" description="OmpR/PhoB-type" evidence="7">
    <location>
        <begin position="154"/>
        <end position="253"/>
    </location>
</feature>
<dbReference type="SMART" id="SM00862">
    <property type="entry name" value="Trans_reg_C"/>
    <property type="match status" value="1"/>
</dbReference>
<evidence type="ECO:0000256" key="4">
    <source>
        <dbReference type="ARBA" id="ARBA00023125"/>
    </source>
</evidence>
<dbReference type="PANTHER" id="PTHR48111">
    <property type="entry name" value="REGULATOR OF RPOS"/>
    <property type="match status" value="1"/>
</dbReference>
<evidence type="ECO:0000256" key="6">
    <source>
        <dbReference type="PROSITE-ProRule" id="PRU00169"/>
    </source>
</evidence>
<evidence type="ECO:0000313" key="11">
    <source>
        <dbReference type="Proteomes" id="UP001519272"/>
    </source>
</evidence>
<feature type="domain" description="Response regulatory" evidence="8">
    <location>
        <begin position="5"/>
        <end position="119"/>
    </location>
</feature>
<keyword evidence="11" id="KW-1185">Reference proteome</keyword>
<dbReference type="SMART" id="SM00448">
    <property type="entry name" value="REC"/>
    <property type="match status" value="1"/>
</dbReference>
<sequence>MNEQAILIVDDEQALLELLATVFRKEGFHHIHTVATAEEAIEAVQHQAYAVIILDVMLPGMSGVEACPFIRQYTDAPILFLSARSTDFDKLSGFAVGGDDYVTKPFNPLEIVARIRSLLRRSSKYINAINAVTAMTPETYTPATERNDLSFAFSPIYDFGRFQINEQAAELIVEGENVSCPPLVFQLLLFLARHPNRVFTRAELYEAVWEDTSIADDNTVMVHIHRIRERIEVNPAKPQFLVNVRGMGYKLVNKK</sequence>
<dbReference type="Pfam" id="PF00072">
    <property type="entry name" value="Response_reg"/>
    <property type="match status" value="1"/>
</dbReference>
<evidence type="ECO:0000256" key="5">
    <source>
        <dbReference type="ARBA" id="ARBA00023163"/>
    </source>
</evidence>
<accession>A0ABS4FYI3</accession>
<keyword evidence="1 6" id="KW-0597">Phosphoprotein</keyword>
<dbReference type="Gene3D" id="1.10.10.10">
    <property type="entry name" value="Winged helix-like DNA-binding domain superfamily/Winged helix DNA-binding domain"/>
    <property type="match status" value="1"/>
</dbReference>
<evidence type="ECO:0000259" key="9">
    <source>
        <dbReference type="PROSITE" id="PS51755"/>
    </source>
</evidence>
<dbReference type="CDD" id="cd17574">
    <property type="entry name" value="REC_OmpR"/>
    <property type="match status" value="1"/>
</dbReference>
<keyword evidence="5" id="KW-0804">Transcription</keyword>